<keyword evidence="3" id="KW-1185">Reference proteome</keyword>
<comment type="caution">
    <text evidence="2">The sequence shown here is derived from an EMBL/GenBank/DDBJ whole genome shotgun (WGS) entry which is preliminary data.</text>
</comment>
<dbReference type="AlphaFoldDB" id="A0A9Q0XD79"/>
<dbReference type="Proteomes" id="UP001142489">
    <property type="component" value="Unassembled WGS sequence"/>
</dbReference>
<dbReference type="EMBL" id="JAPFRF010000015">
    <property type="protein sequence ID" value="KAJ7310263.1"/>
    <property type="molecule type" value="Genomic_DNA"/>
</dbReference>
<organism evidence="2 3">
    <name type="scientific">Phrynocephalus forsythii</name>
    <dbReference type="NCBI Taxonomy" id="171643"/>
    <lineage>
        <taxon>Eukaryota</taxon>
        <taxon>Metazoa</taxon>
        <taxon>Chordata</taxon>
        <taxon>Craniata</taxon>
        <taxon>Vertebrata</taxon>
        <taxon>Euteleostomi</taxon>
        <taxon>Lepidosauria</taxon>
        <taxon>Squamata</taxon>
        <taxon>Bifurcata</taxon>
        <taxon>Unidentata</taxon>
        <taxon>Episquamata</taxon>
        <taxon>Toxicofera</taxon>
        <taxon>Iguania</taxon>
        <taxon>Acrodonta</taxon>
        <taxon>Agamidae</taxon>
        <taxon>Agaminae</taxon>
        <taxon>Phrynocephalus</taxon>
    </lineage>
</organism>
<evidence type="ECO:0000313" key="2">
    <source>
        <dbReference type="EMBL" id="KAJ7310263.1"/>
    </source>
</evidence>
<proteinExistence type="predicted"/>
<feature type="region of interest" description="Disordered" evidence="1">
    <location>
        <begin position="86"/>
        <end position="108"/>
    </location>
</feature>
<gene>
    <name evidence="2" type="ORF">JRQ81_007162</name>
</gene>
<accession>A0A9Q0XD79</accession>
<reference evidence="2" key="1">
    <citation type="journal article" date="2023" name="DNA Res.">
        <title>Chromosome-level genome assembly of Phrynocephalus forsythii using third-generation DNA sequencing and Hi-C analysis.</title>
        <authorList>
            <person name="Qi Y."/>
            <person name="Zhao W."/>
            <person name="Zhao Y."/>
            <person name="Niu C."/>
            <person name="Cao S."/>
            <person name="Zhang Y."/>
        </authorList>
    </citation>
    <scope>NUCLEOTIDE SEQUENCE</scope>
    <source>
        <tissue evidence="2">Muscle</tissue>
    </source>
</reference>
<evidence type="ECO:0000313" key="3">
    <source>
        <dbReference type="Proteomes" id="UP001142489"/>
    </source>
</evidence>
<protein>
    <submittedName>
        <fullName evidence="2">Uncharacterized protein</fullName>
    </submittedName>
</protein>
<name>A0A9Q0XD79_9SAUR</name>
<evidence type="ECO:0000256" key="1">
    <source>
        <dbReference type="SAM" id="MobiDB-lite"/>
    </source>
</evidence>
<sequence length="108" mass="11943">MGLEHLPLLTSSPFFSSQHLWGRRRIAQGKGSARPSWRTGGPRHGTTGVVVVVVLRNHQGKRKKTKHLSLVDKDERLLEALSEGGEKPSNLWVSPCDDNDTLANPVQL</sequence>